<organism evidence="2 3">
    <name type="scientific">Desmophyllum pertusum</name>
    <dbReference type="NCBI Taxonomy" id="174260"/>
    <lineage>
        <taxon>Eukaryota</taxon>
        <taxon>Metazoa</taxon>
        <taxon>Cnidaria</taxon>
        <taxon>Anthozoa</taxon>
        <taxon>Hexacorallia</taxon>
        <taxon>Scleractinia</taxon>
        <taxon>Caryophylliina</taxon>
        <taxon>Caryophylliidae</taxon>
        <taxon>Desmophyllum</taxon>
    </lineage>
</organism>
<evidence type="ECO:0000256" key="1">
    <source>
        <dbReference type="SAM" id="MobiDB-lite"/>
    </source>
</evidence>
<name>A0A9W9YAH0_9CNID</name>
<gene>
    <name evidence="2" type="ORF">OS493_029536</name>
</gene>
<accession>A0A9W9YAH0</accession>
<sequence>MVSLNFQPGNLDAVLSSQQVDLYPISGSTHELSQQKTKYTVVKKEELESLDDQSKDNRQEKYQMNLHEKKAMPFNHQEPDKGFDLPST</sequence>
<proteinExistence type="predicted"/>
<dbReference type="Proteomes" id="UP001163046">
    <property type="component" value="Unassembled WGS sequence"/>
</dbReference>
<evidence type="ECO:0000313" key="2">
    <source>
        <dbReference type="EMBL" id="KAJ7325664.1"/>
    </source>
</evidence>
<evidence type="ECO:0000313" key="3">
    <source>
        <dbReference type="Proteomes" id="UP001163046"/>
    </source>
</evidence>
<keyword evidence="3" id="KW-1185">Reference proteome</keyword>
<reference evidence="2" key="1">
    <citation type="submission" date="2023-01" db="EMBL/GenBank/DDBJ databases">
        <title>Genome assembly of the deep-sea coral Lophelia pertusa.</title>
        <authorList>
            <person name="Herrera S."/>
            <person name="Cordes E."/>
        </authorList>
    </citation>
    <scope>NUCLEOTIDE SEQUENCE</scope>
    <source>
        <strain evidence="2">USNM1676648</strain>
        <tissue evidence="2">Polyp</tissue>
    </source>
</reference>
<dbReference type="EMBL" id="MU827807">
    <property type="protein sequence ID" value="KAJ7325664.1"/>
    <property type="molecule type" value="Genomic_DNA"/>
</dbReference>
<comment type="caution">
    <text evidence="2">The sequence shown here is derived from an EMBL/GenBank/DDBJ whole genome shotgun (WGS) entry which is preliminary data.</text>
</comment>
<feature type="region of interest" description="Disordered" evidence="1">
    <location>
        <begin position="49"/>
        <end position="88"/>
    </location>
</feature>
<dbReference type="AlphaFoldDB" id="A0A9W9YAH0"/>
<protein>
    <submittedName>
        <fullName evidence="2">Uncharacterized protein</fullName>
    </submittedName>
</protein>